<protein>
    <submittedName>
        <fullName evidence="5">Biotin-dependent carboxylase-like uncharacterized protein</fullName>
    </submittedName>
</protein>
<dbReference type="Pfam" id="PF02626">
    <property type="entry name" value="CT_A_B"/>
    <property type="match status" value="1"/>
</dbReference>
<dbReference type="GO" id="GO:0005524">
    <property type="term" value="F:ATP binding"/>
    <property type="evidence" value="ECO:0007669"/>
    <property type="project" value="UniProtKB-KW"/>
</dbReference>
<keyword evidence="2" id="KW-0378">Hydrolase</keyword>
<proteinExistence type="predicted"/>
<dbReference type="InterPro" id="IPR029000">
    <property type="entry name" value="Cyclophilin-like_dom_sf"/>
</dbReference>
<evidence type="ECO:0000256" key="3">
    <source>
        <dbReference type="ARBA" id="ARBA00022840"/>
    </source>
</evidence>
<organism evidence="5 6">
    <name type="scientific">Nonomuraea soli</name>
    <dbReference type="NCBI Taxonomy" id="1032476"/>
    <lineage>
        <taxon>Bacteria</taxon>
        <taxon>Bacillati</taxon>
        <taxon>Actinomycetota</taxon>
        <taxon>Actinomycetes</taxon>
        <taxon>Streptosporangiales</taxon>
        <taxon>Streptosporangiaceae</taxon>
        <taxon>Nonomuraea</taxon>
    </lineage>
</organism>
<keyword evidence="6" id="KW-1185">Reference proteome</keyword>
<dbReference type="RefSeq" id="WP_181615441.1">
    <property type="nucleotide sequence ID" value="NZ_BAABAM010000008.1"/>
</dbReference>
<keyword evidence="1" id="KW-0547">Nucleotide-binding</keyword>
<comment type="caution">
    <text evidence="5">The sequence shown here is derived from an EMBL/GenBank/DDBJ whole genome shotgun (WGS) entry which is preliminary data.</text>
</comment>
<sequence>MIEILSPGPYATVQDLGRPGFAHLGVPGSGAADVPSLRLANRLVGNAEGAAALELTFGGARLRFTRGAWVAVTGAGCPVGPIGGMNAPFWVPEGTEVRFGTPREGLRTYVAVRGGVAVEPTLGSRSTDSLSGLGPAPLSAGTVLPVGVAAGEITVDVAPVAALGRRVLRVLPGPRDDWFARPGDLFAEPYEVTQDSNRVGVRMRGRELKRVREGELPSEGMVAGAIQVPPSGQPIVFLADHPPTGGYPVVGVVRHADLPLLAQLRPGEQVRFSP</sequence>
<dbReference type="GO" id="GO:0016787">
    <property type="term" value="F:hydrolase activity"/>
    <property type="evidence" value="ECO:0007669"/>
    <property type="project" value="UniProtKB-KW"/>
</dbReference>
<name>A0A7W0CSW9_9ACTN</name>
<evidence type="ECO:0000313" key="5">
    <source>
        <dbReference type="EMBL" id="MBA2896734.1"/>
    </source>
</evidence>
<gene>
    <name evidence="5" type="ORF">HNR30_008125</name>
</gene>
<dbReference type="InterPro" id="IPR052708">
    <property type="entry name" value="PxpC"/>
</dbReference>
<feature type="domain" description="Carboxyltransferase" evidence="4">
    <location>
        <begin position="23"/>
        <end position="274"/>
    </location>
</feature>
<evidence type="ECO:0000259" key="4">
    <source>
        <dbReference type="SMART" id="SM00797"/>
    </source>
</evidence>
<dbReference type="SMART" id="SM00797">
    <property type="entry name" value="AHS2"/>
    <property type="match status" value="1"/>
</dbReference>
<keyword evidence="3" id="KW-0067">ATP-binding</keyword>
<dbReference type="Proteomes" id="UP000530928">
    <property type="component" value="Unassembled WGS sequence"/>
</dbReference>
<dbReference type="Gene3D" id="2.40.100.10">
    <property type="entry name" value="Cyclophilin-like"/>
    <property type="match status" value="1"/>
</dbReference>
<dbReference type="EMBL" id="JACDUR010000009">
    <property type="protein sequence ID" value="MBA2896734.1"/>
    <property type="molecule type" value="Genomic_DNA"/>
</dbReference>
<evidence type="ECO:0000256" key="1">
    <source>
        <dbReference type="ARBA" id="ARBA00022741"/>
    </source>
</evidence>
<dbReference type="NCBIfam" id="TIGR00724">
    <property type="entry name" value="urea_amlyse_rel"/>
    <property type="match status" value="1"/>
</dbReference>
<evidence type="ECO:0000256" key="2">
    <source>
        <dbReference type="ARBA" id="ARBA00022801"/>
    </source>
</evidence>
<accession>A0A7W0CSW9</accession>
<dbReference type="PANTHER" id="PTHR43309:SF3">
    <property type="entry name" value="5-OXOPROLINASE SUBUNIT C"/>
    <property type="match status" value="1"/>
</dbReference>
<evidence type="ECO:0000313" key="6">
    <source>
        <dbReference type="Proteomes" id="UP000530928"/>
    </source>
</evidence>
<dbReference type="InterPro" id="IPR003778">
    <property type="entry name" value="CT_A_B"/>
</dbReference>
<dbReference type="SUPFAM" id="SSF50891">
    <property type="entry name" value="Cyclophilin-like"/>
    <property type="match status" value="1"/>
</dbReference>
<dbReference type="AlphaFoldDB" id="A0A7W0CSW9"/>
<reference evidence="5 6" key="1">
    <citation type="submission" date="2020-07" db="EMBL/GenBank/DDBJ databases">
        <title>Genomic Encyclopedia of Type Strains, Phase IV (KMG-IV): sequencing the most valuable type-strain genomes for metagenomic binning, comparative biology and taxonomic classification.</title>
        <authorList>
            <person name="Goeker M."/>
        </authorList>
    </citation>
    <scope>NUCLEOTIDE SEQUENCE [LARGE SCALE GENOMIC DNA]</scope>
    <source>
        <strain evidence="5 6">DSM 45533</strain>
    </source>
</reference>
<dbReference type="PANTHER" id="PTHR43309">
    <property type="entry name" value="5-OXOPROLINASE SUBUNIT C"/>
    <property type="match status" value="1"/>
</dbReference>